<accession>A0A1I1QPD0</accession>
<dbReference type="PANTHER" id="PTHR21110:SF0">
    <property type="entry name" value="PHOSPHOPENTOMUTASE"/>
    <property type="match status" value="1"/>
</dbReference>
<dbReference type="GO" id="GO:0000287">
    <property type="term" value="F:magnesium ion binding"/>
    <property type="evidence" value="ECO:0007669"/>
    <property type="project" value="UniProtKB-UniRule"/>
</dbReference>
<reference evidence="8 9" key="1">
    <citation type="submission" date="2016-10" db="EMBL/GenBank/DDBJ databases">
        <authorList>
            <person name="de Groot N.N."/>
        </authorList>
    </citation>
    <scope>NUCLEOTIDE SEQUENCE [LARGE SCALE GENOMIC DNA]</scope>
    <source>
        <strain evidence="8 9">DSM 19548</strain>
    </source>
</reference>
<dbReference type="InterPro" id="IPR024052">
    <property type="entry name" value="Phosphopentomutase_DeoB_cap_sf"/>
</dbReference>
<comment type="subcellular location">
    <subcellularLocation>
        <location evidence="4">Cytoplasm</location>
    </subcellularLocation>
</comment>
<evidence type="ECO:0000256" key="1">
    <source>
        <dbReference type="ARBA" id="ARBA00010373"/>
    </source>
</evidence>
<dbReference type="Pfam" id="PF01676">
    <property type="entry name" value="Metalloenzyme"/>
    <property type="match status" value="1"/>
</dbReference>
<dbReference type="Proteomes" id="UP000198728">
    <property type="component" value="Unassembled WGS sequence"/>
</dbReference>
<comment type="catalytic activity">
    <reaction evidence="4">
        <text>2-deoxy-alpha-D-ribose 1-phosphate = 2-deoxy-D-ribose 5-phosphate</text>
        <dbReference type="Rhea" id="RHEA:27658"/>
        <dbReference type="ChEBI" id="CHEBI:57259"/>
        <dbReference type="ChEBI" id="CHEBI:62877"/>
        <dbReference type="EC" id="5.4.2.7"/>
    </reaction>
</comment>
<feature type="binding site" evidence="4">
    <location>
        <position position="10"/>
    </location>
    <ligand>
        <name>Mn(2+)</name>
        <dbReference type="ChEBI" id="CHEBI:29035"/>
        <label>1</label>
    </ligand>
</feature>
<dbReference type="Gene3D" id="3.40.720.10">
    <property type="entry name" value="Alkaline Phosphatase, subunit A"/>
    <property type="match status" value="1"/>
</dbReference>
<keyword evidence="9" id="KW-1185">Reference proteome</keyword>
<comment type="similarity">
    <text evidence="1 4">Belongs to the phosphopentomutase family.</text>
</comment>
<protein>
    <recommendedName>
        <fullName evidence="4 5">Phosphopentomutase</fullName>
        <ecNumber evidence="4 5">5.4.2.7</ecNumber>
    </recommendedName>
    <alternativeName>
        <fullName evidence="4">Phosphodeoxyribomutase</fullName>
    </alternativeName>
</protein>
<dbReference type="PANTHER" id="PTHR21110">
    <property type="entry name" value="PHOSPHOPENTOMUTASE"/>
    <property type="match status" value="1"/>
</dbReference>
<dbReference type="GO" id="GO:0006015">
    <property type="term" value="P:5-phosphoribose 1-diphosphate biosynthetic process"/>
    <property type="evidence" value="ECO:0007669"/>
    <property type="project" value="UniProtKB-UniPathway"/>
</dbReference>
<comment type="cofactor">
    <cofactor evidence="4">
        <name>Mn(2+)</name>
        <dbReference type="ChEBI" id="CHEBI:29035"/>
    </cofactor>
    <text evidence="4">Binds 2 manganese ions.</text>
</comment>
<dbReference type="GO" id="GO:0006018">
    <property type="term" value="P:2-deoxyribose 1-phosphate catabolic process"/>
    <property type="evidence" value="ECO:0007669"/>
    <property type="project" value="UniProtKB-UniRule"/>
</dbReference>
<evidence type="ECO:0000256" key="5">
    <source>
        <dbReference type="NCBIfam" id="TIGR01696"/>
    </source>
</evidence>
<feature type="binding site" evidence="4">
    <location>
        <position position="310"/>
    </location>
    <ligand>
        <name>Mn(2+)</name>
        <dbReference type="ChEBI" id="CHEBI:29035"/>
        <label>2</label>
    </ligand>
</feature>
<dbReference type="SUPFAM" id="SSF143856">
    <property type="entry name" value="DeoB insert domain-like"/>
    <property type="match status" value="1"/>
</dbReference>
<dbReference type="CDD" id="cd16009">
    <property type="entry name" value="PPM"/>
    <property type="match status" value="1"/>
</dbReference>
<comment type="function">
    <text evidence="4">Isomerase that catalyzes the conversion of deoxy-ribose 1-phosphate (dRib-1-P) and ribose 1-phosphate (Rib-1-P) to deoxy-ribose 5-phosphate (dRib-5-P) and ribose 5-phosphate (Rib-5-P), respectively.</text>
</comment>
<comment type="pathway">
    <text evidence="4">Carbohydrate degradation; 2-deoxy-D-ribose 1-phosphate degradation; D-glyceraldehyde 3-phosphate and acetaldehyde from 2-deoxy-alpha-D-ribose 1-phosphate: step 1/2.</text>
</comment>
<dbReference type="STRING" id="441112.SAMN04488094_12224"/>
<dbReference type="PIRSF" id="PIRSF001491">
    <property type="entry name" value="Ppentomutase"/>
    <property type="match status" value="1"/>
</dbReference>
<keyword evidence="3 4" id="KW-0464">Manganese</keyword>
<dbReference type="InterPro" id="IPR010045">
    <property type="entry name" value="DeoB"/>
</dbReference>
<feature type="binding site" evidence="4">
    <location>
        <position position="347"/>
    </location>
    <ligand>
        <name>Mn(2+)</name>
        <dbReference type="ChEBI" id="CHEBI:29035"/>
        <label>1</label>
    </ligand>
</feature>
<evidence type="ECO:0000256" key="6">
    <source>
        <dbReference type="SAM" id="MobiDB-lite"/>
    </source>
</evidence>
<dbReference type="InterPro" id="IPR017850">
    <property type="entry name" value="Alkaline_phosphatase_core_sf"/>
</dbReference>
<gene>
    <name evidence="4" type="primary">deoB</name>
    <name evidence="8" type="ORF">SAMN04488094_12224</name>
</gene>
<dbReference type="EMBL" id="FOLG01000022">
    <property type="protein sequence ID" value="SFD23885.1"/>
    <property type="molecule type" value="Genomic_DNA"/>
</dbReference>
<dbReference type="NCBIfam" id="NF003766">
    <property type="entry name" value="PRK05362.1"/>
    <property type="match status" value="1"/>
</dbReference>
<comment type="catalytic activity">
    <reaction evidence="4">
        <text>alpha-D-ribose 1-phosphate = D-ribose 5-phosphate</text>
        <dbReference type="Rhea" id="RHEA:18793"/>
        <dbReference type="ChEBI" id="CHEBI:57720"/>
        <dbReference type="ChEBI" id="CHEBI:78346"/>
        <dbReference type="EC" id="5.4.2.7"/>
    </reaction>
</comment>
<name>A0A1I1QPD0_9RHOB</name>
<dbReference type="UniPathway" id="UPA00087">
    <property type="reaction ID" value="UER00173"/>
</dbReference>
<dbReference type="OrthoDB" id="9769930at2"/>
<proteinExistence type="inferred from homology"/>
<evidence type="ECO:0000313" key="8">
    <source>
        <dbReference type="EMBL" id="SFD23885.1"/>
    </source>
</evidence>
<feature type="domain" description="Metalloenzyme" evidence="7">
    <location>
        <begin position="3"/>
        <end position="393"/>
    </location>
</feature>
<keyword evidence="4" id="KW-0963">Cytoplasm</keyword>
<dbReference type="GO" id="GO:0043094">
    <property type="term" value="P:metabolic compound salvage"/>
    <property type="evidence" value="ECO:0007669"/>
    <property type="project" value="UniProtKB-UniRule"/>
</dbReference>
<evidence type="ECO:0000259" key="7">
    <source>
        <dbReference type="Pfam" id="PF01676"/>
    </source>
</evidence>
<organism evidence="8 9">
    <name type="scientific">Tropicimonas isoalkanivorans</name>
    <dbReference type="NCBI Taxonomy" id="441112"/>
    <lineage>
        <taxon>Bacteria</taxon>
        <taxon>Pseudomonadati</taxon>
        <taxon>Pseudomonadota</taxon>
        <taxon>Alphaproteobacteria</taxon>
        <taxon>Rhodobacterales</taxon>
        <taxon>Roseobacteraceae</taxon>
        <taxon>Tropicimonas</taxon>
    </lineage>
</organism>
<dbReference type="RefSeq" id="WP_093362843.1">
    <property type="nucleotide sequence ID" value="NZ_FOLG01000022.1"/>
</dbReference>
<evidence type="ECO:0000256" key="4">
    <source>
        <dbReference type="HAMAP-Rule" id="MF_00740"/>
    </source>
</evidence>
<keyword evidence="2 4" id="KW-0479">Metal-binding</keyword>
<feature type="region of interest" description="Disordered" evidence="6">
    <location>
        <begin position="77"/>
        <end position="104"/>
    </location>
</feature>
<dbReference type="EC" id="5.4.2.7" evidence="4 5"/>
<sequence length="403" mass="43000">MSRAFLVVMDSVGCGGAPDADRFFNGDVPDTGANTLLHIARACAEGRAEDGRSGPLRMPVLAGLGLNAALRTACGESAPGLDAEPQGRFGAATEVSPGKDTPSGHWELAGVPVPWDWYYFPDTQPAFPPPLVQAVCTMAGVGGTLGNCHASGTKIIADLGAEHMRTGWPICYTSADSVFQIACHEETFGEARLQKLCADLAPILHKMKVGRVISRPFVGTPEEGFTRTTNRHDYAIEPPEPTLCDWVQAAGRRVQGVGKIGDIFSMRGIDEVRKGRDAVLMDHLFDFVVEAPDGSLTFANFVEFDSLYGHRRNVSGYAAALEWFDASMGRLLPRLREGDLLLLTADHGNDPTWSGTDHTRERVPVLCYGVGTGPLGNVAFVDVAASVAAHLGVPAQGPGRSFL</sequence>
<dbReference type="GO" id="GO:0005829">
    <property type="term" value="C:cytosol"/>
    <property type="evidence" value="ECO:0007669"/>
    <property type="project" value="TreeGrafter"/>
</dbReference>
<dbReference type="GO" id="GO:0030145">
    <property type="term" value="F:manganese ion binding"/>
    <property type="evidence" value="ECO:0007669"/>
    <property type="project" value="UniProtKB-UniRule"/>
</dbReference>
<dbReference type="NCBIfam" id="TIGR01696">
    <property type="entry name" value="deoB"/>
    <property type="match status" value="1"/>
</dbReference>
<dbReference type="GO" id="GO:0008973">
    <property type="term" value="F:phosphopentomutase activity"/>
    <property type="evidence" value="ECO:0007669"/>
    <property type="project" value="UniProtKB-UniRule"/>
</dbReference>
<dbReference type="AlphaFoldDB" id="A0A1I1QPD0"/>
<feature type="binding site" evidence="4">
    <location>
        <position position="358"/>
    </location>
    <ligand>
        <name>Mn(2+)</name>
        <dbReference type="ChEBI" id="CHEBI:29035"/>
        <label>2</label>
    </ligand>
</feature>
<evidence type="ECO:0000256" key="3">
    <source>
        <dbReference type="ARBA" id="ARBA00023211"/>
    </source>
</evidence>
<dbReference type="InterPro" id="IPR006124">
    <property type="entry name" value="Metalloenzyme"/>
</dbReference>
<dbReference type="HAMAP" id="MF_00740">
    <property type="entry name" value="Phosphopentomut"/>
    <property type="match status" value="1"/>
</dbReference>
<dbReference type="SUPFAM" id="SSF53649">
    <property type="entry name" value="Alkaline phosphatase-like"/>
    <property type="match status" value="1"/>
</dbReference>
<evidence type="ECO:0000313" key="9">
    <source>
        <dbReference type="Proteomes" id="UP000198728"/>
    </source>
</evidence>
<dbReference type="GO" id="GO:0009117">
    <property type="term" value="P:nucleotide metabolic process"/>
    <property type="evidence" value="ECO:0007669"/>
    <property type="project" value="UniProtKB-UniRule"/>
</dbReference>
<feature type="binding site" evidence="4">
    <location>
        <position position="305"/>
    </location>
    <ligand>
        <name>Mn(2+)</name>
        <dbReference type="ChEBI" id="CHEBI:29035"/>
        <label>2</label>
    </ligand>
</feature>
<feature type="binding site" evidence="4">
    <location>
        <position position="346"/>
    </location>
    <ligand>
        <name>Mn(2+)</name>
        <dbReference type="ChEBI" id="CHEBI:29035"/>
        <label>1</label>
    </ligand>
</feature>
<keyword evidence="4" id="KW-0413">Isomerase</keyword>
<dbReference type="Gene3D" id="3.30.70.1250">
    <property type="entry name" value="Phosphopentomutase"/>
    <property type="match status" value="1"/>
</dbReference>
<evidence type="ECO:0000256" key="2">
    <source>
        <dbReference type="ARBA" id="ARBA00022723"/>
    </source>
</evidence>